<comment type="pathway">
    <text evidence="10">Protein modification; protein glycosylation.</text>
</comment>
<dbReference type="Pfam" id="PF07297">
    <property type="entry name" value="DPM2"/>
    <property type="match status" value="1"/>
</dbReference>
<evidence type="ECO:0000256" key="9">
    <source>
        <dbReference type="ARBA" id="ARBA00046896"/>
    </source>
</evidence>
<accession>A0AAQ6IGW1</accession>
<comment type="function">
    <text evidence="8">Regulates the biosynthesis of dolichol phosphate-mannose. Regulatory subunit of the dolichol-phosphate mannose (DPM) synthase complex; essential for the ER localization and stable expression of DPM1. Part of the glycosylphosphatidylinositol-N-acetylglucosaminyltransferase (GPI-GnT) complex that catalyzes the transfer of N-acetylglucosamine from UDP-N-acetylglucosamine to phosphatidylinositol and participates in the first step of GPI biosynthesis. May act by regulating the GPI-GNT complex.</text>
</comment>
<name>A0AAQ6IGW1_ANATE</name>
<dbReference type="GO" id="GO:0033185">
    <property type="term" value="C:dolichol-phosphate-mannose synthase complex"/>
    <property type="evidence" value="ECO:0007669"/>
    <property type="project" value="TreeGrafter"/>
</dbReference>
<evidence type="ECO:0000313" key="12">
    <source>
        <dbReference type="Ensembl" id="ENSATEP00000074559.1"/>
    </source>
</evidence>
<protein>
    <recommendedName>
        <fullName evidence="3 10">Dolichol phosphate-mannose biosynthesis regulatory protein</fullName>
    </recommendedName>
</protein>
<comment type="subcellular location">
    <subcellularLocation>
        <location evidence="1 10">Endoplasmic reticulum membrane</location>
        <topology evidence="1 10">Multi-pass membrane protein</topology>
    </subcellularLocation>
</comment>
<evidence type="ECO:0000256" key="11">
    <source>
        <dbReference type="SAM" id="MobiDB-lite"/>
    </source>
</evidence>
<dbReference type="InterPro" id="IPR009914">
    <property type="entry name" value="DPM2"/>
</dbReference>
<evidence type="ECO:0000313" key="13">
    <source>
        <dbReference type="Proteomes" id="UP000265040"/>
    </source>
</evidence>
<keyword evidence="6 10" id="KW-1133">Transmembrane helix</keyword>
<comment type="similarity">
    <text evidence="2 10">Belongs to the DPM2 family.</text>
</comment>
<dbReference type="GO" id="GO:0030234">
    <property type="term" value="F:enzyme regulator activity"/>
    <property type="evidence" value="ECO:0007669"/>
    <property type="project" value="UniProtKB-UniRule"/>
</dbReference>
<dbReference type="GO" id="GO:0180047">
    <property type="term" value="P:dolichol phosphate mannose biosynthetic process"/>
    <property type="evidence" value="ECO:0007669"/>
    <property type="project" value="InterPro"/>
</dbReference>
<dbReference type="AlphaFoldDB" id="A0AAQ6IGW1"/>
<evidence type="ECO:0000256" key="6">
    <source>
        <dbReference type="ARBA" id="ARBA00022989"/>
    </source>
</evidence>
<evidence type="ECO:0000256" key="1">
    <source>
        <dbReference type="ARBA" id="ARBA00004477"/>
    </source>
</evidence>
<dbReference type="GeneTree" id="ENSGT00390000001098"/>
<feature type="region of interest" description="Disordered" evidence="11">
    <location>
        <begin position="1"/>
        <end position="43"/>
    </location>
</feature>
<dbReference type="PANTHER" id="PTHR15039:SF11">
    <property type="entry name" value="DOLICHOL PHOSPHATE-MANNOSE BIOSYNTHESIS REGULATORY PROTEIN"/>
    <property type="match status" value="1"/>
</dbReference>
<keyword evidence="7 10" id="KW-0472">Membrane</keyword>
<reference evidence="12" key="2">
    <citation type="submission" date="2025-08" db="UniProtKB">
        <authorList>
            <consortium name="Ensembl"/>
        </authorList>
    </citation>
    <scope>IDENTIFICATION</scope>
</reference>
<evidence type="ECO:0000256" key="7">
    <source>
        <dbReference type="ARBA" id="ARBA00023136"/>
    </source>
</evidence>
<evidence type="ECO:0000256" key="5">
    <source>
        <dbReference type="ARBA" id="ARBA00022824"/>
    </source>
</evidence>
<dbReference type="GO" id="GO:0005789">
    <property type="term" value="C:endoplasmic reticulum membrane"/>
    <property type="evidence" value="ECO:0007669"/>
    <property type="project" value="UniProtKB-SubCell"/>
</dbReference>
<sequence length="138" mass="15293">MSGLRRIFGLTSRRQQSPADGPAELDLTPEEEEEPEPSADTTQHRLEMATGVDQAVGMSLVVFSLVLFTYYSVWVIVLPFVDTDHVLHKYFLPREYSVILPGIAAVILLLCIGKYNGCTHSSIDIYTVSTTSLQVLCT</sequence>
<dbReference type="Proteomes" id="UP000265040">
    <property type="component" value="Chromosome 22"/>
</dbReference>
<dbReference type="Ensembl" id="ENSATET00000081263.1">
    <property type="protein sequence ID" value="ENSATEP00000074559.1"/>
    <property type="gene ID" value="ENSATEG00000025188.2"/>
</dbReference>
<dbReference type="PANTHER" id="PTHR15039">
    <property type="entry name" value="DOLICHOL PHOSPHATE-MANNOSE BIOSYNTHESIS REGULATORY PROTEIN"/>
    <property type="match status" value="1"/>
</dbReference>
<dbReference type="GO" id="GO:0006506">
    <property type="term" value="P:GPI anchor biosynthetic process"/>
    <property type="evidence" value="ECO:0007669"/>
    <property type="project" value="TreeGrafter"/>
</dbReference>
<keyword evidence="4 10" id="KW-0812">Transmembrane</keyword>
<organism evidence="12 13">
    <name type="scientific">Anabas testudineus</name>
    <name type="common">Climbing perch</name>
    <name type="synonym">Anthias testudineus</name>
    <dbReference type="NCBI Taxonomy" id="64144"/>
    <lineage>
        <taxon>Eukaryota</taxon>
        <taxon>Metazoa</taxon>
        <taxon>Chordata</taxon>
        <taxon>Craniata</taxon>
        <taxon>Vertebrata</taxon>
        <taxon>Euteleostomi</taxon>
        <taxon>Actinopterygii</taxon>
        <taxon>Neopterygii</taxon>
        <taxon>Teleostei</taxon>
        <taxon>Neoteleostei</taxon>
        <taxon>Acanthomorphata</taxon>
        <taxon>Anabantaria</taxon>
        <taxon>Anabantiformes</taxon>
        <taxon>Anabantoidei</taxon>
        <taxon>Anabantidae</taxon>
        <taxon>Anabas</taxon>
    </lineage>
</organism>
<keyword evidence="13" id="KW-1185">Reference proteome</keyword>
<evidence type="ECO:0000256" key="3">
    <source>
        <dbReference type="ARBA" id="ARBA00018157"/>
    </source>
</evidence>
<evidence type="ECO:0000256" key="4">
    <source>
        <dbReference type="ARBA" id="ARBA00022692"/>
    </source>
</evidence>
<evidence type="ECO:0000256" key="2">
    <source>
        <dbReference type="ARBA" id="ARBA00005478"/>
    </source>
</evidence>
<comment type="subunit">
    <text evidence="9">Component of the dolichol-phosphate mannose (DPM) synthase complex composed of DPM1, DPM2 and DPM3; in the complex interacts directly with DPM3. Component of the glycosylphosphatidylinositol-N-acetylglucosaminyltransferase (GPI-GnT) complex composed at least by PIGA, PIGC, PIGH, PIGP, PIGQ, PIGY and DPM2. Interacts with PIGA, PIGC and PIGQ.</text>
</comment>
<feature type="transmembrane region" description="Helical" evidence="10">
    <location>
        <begin position="55"/>
        <end position="76"/>
    </location>
</feature>
<feature type="compositionally biased region" description="Acidic residues" evidence="11">
    <location>
        <begin position="27"/>
        <end position="37"/>
    </location>
</feature>
<keyword evidence="5 10" id="KW-0256">Endoplasmic reticulum</keyword>
<evidence type="ECO:0000256" key="10">
    <source>
        <dbReference type="RuleBase" id="RU365084"/>
    </source>
</evidence>
<reference evidence="12" key="3">
    <citation type="submission" date="2025-09" db="UniProtKB">
        <authorList>
            <consortium name="Ensembl"/>
        </authorList>
    </citation>
    <scope>IDENTIFICATION</scope>
</reference>
<evidence type="ECO:0000256" key="8">
    <source>
        <dbReference type="ARBA" id="ARBA00045174"/>
    </source>
</evidence>
<feature type="transmembrane region" description="Helical" evidence="10">
    <location>
        <begin position="96"/>
        <end position="113"/>
    </location>
</feature>
<reference evidence="12 13" key="1">
    <citation type="submission" date="2021-04" db="EMBL/GenBank/DDBJ databases">
        <authorList>
            <consortium name="Wellcome Sanger Institute Data Sharing"/>
        </authorList>
    </citation>
    <scope>NUCLEOTIDE SEQUENCE [LARGE SCALE GENOMIC DNA]</scope>
</reference>
<comment type="function">
    <text evidence="10">Regulatory subunit of the dolichol-phosphate mannose (DPM) synthase complex; essential for the ER localization.</text>
</comment>
<proteinExistence type="inferred from homology"/>